<protein>
    <submittedName>
        <fullName evidence="1">Major capsid protein GpE</fullName>
    </submittedName>
</protein>
<organism evidence="1">
    <name type="scientific">uncultured Caudovirales phage</name>
    <dbReference type="NCBI Taxonomy" id="2100421"/>
    <lineage>
        <taxon>Viruses</taxon>
        <taxon>Duplodnaviria</taxon>
        <taxon>Heunggongvirae</taxon>
        <taxon>Uroviricota</taxon>
        <taxon>Caudoviricetes</taxon>
        <taxon>Peduoviridae</taxon>
        <taxon>Maltschvirus</taxon>
        <taxon>Maltschvirus maltsch</taxon>
    </lineage>
</organism>
<name>A0A6J7WUE0_9CAUD</name>
<sequence>MPSPTQSDVHVNGPLTNISVAFIQNQTDFIASSVFPNIPVMKQSDRYFTYPKEYWFRTEAALRGVSSESAGSGYTVDNTPSYYCDVWAVHKDVDDQIRANTDSPLDADRDATLFVTQQLLLKRDLDWASAYFTTGIWGQDQVGASSSISKPTNTYYWSDYTNGNPMLDITTAATSMQRQTGFRPNVLVLGPETYASLRNHPLILDRIKYTQRGIVTVELLAALFDVDRVVIANAVKNTGTEGQTQTGSNYSFVFGKSALLLYSNPNPSILTPSAGYTFTWTGLFGGLGMGMRINRFRMEWTKSDRVEGEMSYNMKVISPELGWFFSAIVQ</sequence>
<gene>
    <name evidence="1" type="ORF">UFOVP238_57</name>
</gene>
<dbReference type="EMBL" id="LR798283">
    <property type="protein sequence ID" value="CAB5220448.1"/>
    <property type="molecule type" value="Genomic_DNA"/>
</dbReference>
<dbReference type="InterPro" id="IPR053738">
    <property type="entry name" value="Lambda_capsid_assembly"/>
</dbReference>
<evidence type="ECO:0000313" key="1">
    <source>
        <dbReference type="EMBL" id="CAB5220448.1"/>
    </source>
</evidence>
<reference evidence="1" key="1">
    <citation type="submission" date="2020-05" db="EMBL/GenBank/DDBJ databases">
        <authorList>
            <person name="Chiriac C."/>
            <person name="Salcher M."/>
            <person name="Ghai R."/>
            <person name="Kavagutti S V."/>
        </authorList>
    </citation>
    <scope>NUCLEOTIDE SEQUENCE</scope>
</reference>
<proteinExistence type="predicted"/>
<accession>A0A6J7WUE0</accession>
<dbReference type="Gene3D" id="3.90.1690.10">
    <property type="entry name" value="phage-related protein like domain"/>
    <property type="match status" value="1"/>
</dbReference>